<dbReference type="AlphaFoldDB" id="A0A816VNF9"/>
<sequence>KKDTIVVKEDDGSKVTYQKRILFNNLRENYELFKEENKNVWLSRSSFAELRPPFVVPKAALTYRNCLCLYHENVCLLLKSLDKYVDGRLCSSLQMFTDNMVCSTNNEECMFGCCSLCEDFFTKKVEENVSDGNAKITWSQWINENGFAEKREFFEKLKAEVTDEKIELQVNFAENFNIKEQDEIQKAHWNSKTLSIFTAYVWSKNEKFSFALPSLDVTHGKFVVDAALEMILNHIVTVLPNIKEVDCFSDGAASQFIQRFHFRNLVQIANERNIHLSWHFFATSHGKGVVDGIGGTVKRLVWSAILAGGVCRSAEDFIKIAKKKTKKVILIEITKNNIDNSKTKLENIFKMAKIIPETLKMHSVKVVDNNTLEFRYYSTCSQKKAVKY</sequence>
<dbReference type="PANTHER" id="PTHR46601">
    <property type="entry name" value="ULP_PROTEASE DOMAIN-CONTAINING PROTEIN"/>
    <property type="match status" value="1"/>
</dbReference>
<evidence type="ECO:0000313" key="1">
    <source>
        <dbReference type="EMBL" id="CAF2125919.1"/>
    </source>
</evidence>
<name>A0A816VNF9_9BILA</name>
<protein>
    <submittedName>
        <fullName evidence="1">Uncharacterized protein</fullName>
    </submittedName>
</protein>
<accession>A0A816VNF9</accession>
<dbReference type="Proteomes" id="UP000663856">
    <property type="component" value="Unassembled WGS sequence"/>
</dbReference>
<proteinExistence type="predicted"/>
<gene>
    <name evidence="1" type="ORF">WKI299_LOCUS25304</name>
</gene>
<organism evidence="1 2">
    <name type="scientific">Rotaria magnacalcarata</name>
    <dbReference type="NCBI Taxonomy" id="392030"/>
    <lineage>
        <taxon>Eukaryota</taxon>
        <taxon>Metazoa</taxon>
        <taxon>Spiralia</taxon>
        <taxon>Gnathifera</taxon>
        <taxon>Rotifera</taxon>
        <taxon>Eurotatoria</taxon>
        <taxon>Bdelloidea</taxon>
        <taxon>Philodinida</taxon>
        <taxon>Philodinidae</taxon>
        <taxon>Rotaria</taxon>
    </lineage>
</organism>
<comment type="caution">
    <text evidence="1">The sequence shown here is derived from an EMBL/GenBank/DDBJ whole genome shotgun (WGS) entry which is preliminary data.</text>
</comment>
<dbReference type="EMBL" id="CAJNRF010010921">
    <property type="protein sequence ID" value="CAF2125919.1"/>
    <property type="molecule type" value="Genomic_DNA"/>
</dbReference>
<evidence type="ECO:0000313" key="2">
    <source>
        <dbReference type="Proteomes" id="UP000663856"/>
    </source>
</evidence>
<reference evidence="1" key="1">
    <citation type="submission" date="2021-02" db="EMBL/GenBank/DDBJ databases">
        <authorList>
            <person name="Nowell W R."/>
        </authorList>
    </citation>
    <scope>NUCLEOTIDE SEQUENCE</scope>
</reference>
<feature type="non-terminal residue" evidence="1">
    <location>
        <position position="1"/>
    </location>
</feature>
<dbReference type="PANTHER" id="PTHR46601:SF2">
    <property type="entry name" value="UBIQUITIN-LIKE PROTEASE FAMILY PROFILE DOMAIN-CONTAINING PROTEIN"/>
    <property type="match status" value="1"/>
</dbReference>